<evidence type="ECO:0000313" key="2">
    <source>
        <dbReference type="EMBL" id="MCU4975955.1"/>
    </source>
</evidence>
<proteinExistence type="predicted"/>
<dbReference type="EMBL" id="JAOPKB010000030">
    <property type="protein sequence ID" value="MCU4975955.1"/>
    <property type="molecule type" value="Genomic_DNA"/>
</dbReference>
<feature type="region of interest" description="Disordered" evidence="1">
    <location>
        <begin position="81"/>
        <end position="108"/>
    </location>
</feature>
<gene>
    <name evidence="2" type="ORF">OB955_25080</name>
</gene>
<feature type="compositionally biased region" description="Acidic residues" evidence="1">
    <location>
        <begin position="82"/>
        <end position="99"/>
    </location>
</feature>
<evidence type="ECO:0000256" key="1">
    <source>
        <dbReference type="SAM" id="MobiDB-lite"/>
    </source>
</evidence>
<accession>A0ABT2QM02</accession>
<dbReference type="Proteomes" id="UP001320972">
    <property type="component" value="Unassembled WGS sequence"/>
</dbReference>
<protein>
    <submittedName>
        <fullName evidence="2">Uncharacterized protein</fullName>
    </submittedName>
</protein>
<dbReference type="RefSeq" id="WP_338009501.1">
    <property type="nucleotide sequence ID" value="NZ_JAOPKB010000030.1"/>
</dbReference>
<evidence type="ECO:0000313" key="3">
    <source>
        <dbReference type="Proteomes" id="UP001320972"/>
    </source>
</evidence>
<organism evidence="2 3">
    <name type="scientific">Natronoglomus mannanivorans</name>
    <dbReference type="NCBI Taxonomy" id="2979990"/>
    <lineage>
        <taxon>Archaea</taxon>
        <taxon>Methanobacteriati</taxon>
        <taxon>Methanobacteriota</taxon>
        <taxon>Stenosarchaea group</taxon>
        <taxon>Halobacteria</taxon>
        <taxon>Halobacteriales</taxon>
        <taxon>Natrialbaceae</taxon>
        <taxon>Natronoglomus</taxon>
    </lineage>
</organism>
<comment type="caution">
    <text evidence="2">The sequence shown here is derived from an EMBL/GenBank/DDBJ whole genome shotgun (WGS) entry which is preliminary data.</text>
</comment>
<keyword evidence="3" id="KW-1185">Reference proteome</keyword>
<name>A0ABT2QM02_9EURY</name>
<reference evidence="2 3" key="1">
    <citation type="submission" date="2022-09" db="EMBL/GenBank/DDBJ databases">
        <title>Enrichment on poylsaccharides allowed isolation of novel metabolic and taxonomic groups of Haloarchaea.</title>
        <authorList>
            <person name="Sorokin D.Y."/>
            <person name="Elcheninov A.G."/>
            <person name="Khizhniak T.V."/>
            <person name="Kolganova T.V."/>
            <person name="Kublanov I.V."/>
        </authorList>
    </citation>
    <scope>NUCLEOTIDE SEQUENCE [LARGE SCALE GENOMIC DNA]</scope>
    <source>
        <strain evidence="2 3">AArc-m2/3/4</strain>
    </source>
</reference>
<sequence length="108" mass="12413">MIELTELSDEEIEAVVNTRGFQKMLAYRRLSDGIEVLEDEDQIFESMVSSITKQHSQVRSEDSTREFFRLFRSEVETFTEGLADEENSADQGDLEDLYVDDGGRGQHD</sequence>